<evidence type="ECO:0000313" key="1">
    <source>
        <dbReference type="EMBL" id="KKR63687.1"/>
    </source>
</evidence>
<dbReference type="EMBL" id="LBZA01000021">
    <property type="protein sequence ID" value="KKR63687.1"/>
    <property type="molecule type" value="Genomic_DNA"/>
</dbReference>
<gene>
    <name evidence="1" type="ORF">UU02_C0021G0003</name>
</gene>
<comment type="caution">
    <text evidence="1">The sequence shown here is derived from an EMBL/GenBank/DDBJ whole genome shotgun (WGS) entry which is preliminary data.</text>
</comment>
<name>A0A0G0VLM0_9BACT</name>
<evidence type="ECO:0000313" key="2">
    <source>
        <dbReference type="Proteomes" id="UP000034293"/>
    </source>
</evidence>
<dbReference type="Proteomes" id="UP000034293">
    <property type="component" value="Unassembled WGS sequence"/>
</dbReference>
<organism evidence="1 2">
    <name type="scientific">Candidatus Woesebacteria bacterium GW2011_GWA1_40_43</name>
    <dbReference type="NCBI Taxonomy" id="1618553"/>
    <lineage>
        <taxon>Bacteria</taxon>
        <taxon>Candidatus Woeseibacteriota</taxon>
    </lineage>
</organism>
<dbReference type="InterPro" id="IPR021857">
    <property type="entry name" value="DUF3467"/>
</dbReference>
<dbReference type="Pfam" id="PF11950">
    <property type="entry name" value="DUF3467"/>
    <property type="match status" value="1"/>
</dbReference>
<protein>
    <submittedName>
        <fullName evidence="1">Uncharacterized protein</fullName>
    </submittedName>
</protein>
<sequence>MDDQKEKNQKNAQQVNLNLDSTPILYTDNVLMTTNSDGVVLDIAQRVGSTNQVRIVSRVGMSREHAKKLVNELGKLLAMTDGKIQTGKDNLN</sequence>
<accession>A0A0G0VLM0</accession>
<proteinExistence type="predicted"/>
<reference evidence="1 2" key="1">
    <citation type="journal article" date="2015" name="Nature">
        <title>rRNA introns, odd ribosomes, and small enigmatic genomes across a large radiation of phyla.</title>
        <authorList>
            <person name="Brown C.T."/>
            <person name="Hug L.A."/>
            <person name="Thomas B.C."/>
            <person name="Sharon I."/>
            <person name="Castelle C.J."/>
            <person name="Singh A."/>
            <person name="Wilkins M.J."/>
            <person name="Williams K.H."/>
            <person name="Banfield J.F."/>
        </authorList>
    </citation>
    <scope>NUCLEOTIDE SEQUENCE [LARGE SCALE GENOMIC DNA]</scope>
</reference>
<dbReference type="AlphaFoldDB" id="A0A0G0VLM0"/>